<evidence type="ECO:0000256" key="9">
    <source>
        <dbReference type="SAM" id="MobiDB-lite"/>
    </source>
</evidence>
<dbReference type="Gene3D" id="1.10.10.1050">
    <property type="entry name" value="Dcp2, box A domain"/>
    <property type="match status" value="1"/>
</dbReference>
<evidence type="ECO:0000313" key="12">
    <source>
        <dbReference type="Proteomes" id="UP001153365"/>
    </source>
</evidence>
<keyword evidence="7" id="KW-0694">RNA-binding</keyword>
<keyword evidence="4" id="KW-0963">Cytoplasm</keyword>
<evidence type="ECO:0000256" key="6">
    <source>
        <dbReference type="ARBA" id="ARBA00022801"/>
    </source>
</evidence>
<dbReference type="GO" id="GO:0003723">
    <property type="term" value="F:RNA binding"/>
    <property type="evidence" value="ECO:0007669"/>
    <property type="project" value="UniProtKB-KW"/>
</dbReference>
<keyword evidence="12" id="KW-1185">Reference proteome</keyword>
<organism evidence="11 12">
    <name type="scientific">Phakopsora pachyrhizi</name>
    <name type="common">Asian soybean rust disease fungus</name>
    <dbReference type="NCBI Taxonomy" id="170000"/>
    <lineage>
        <taxon>Eukaryota</taxon>
        <taxon>Fungi</taxon>
        <taxon>Dikarya</taxon>
        <taxon>Basidiomycota</taxon>
        <taxon>Pucciniomycotina</taxon>
        <taxon>Pucciniomycetes</taxon>
        <taxon>Pucciniales</taxon>
        <taxon>Phakopsoraceae</taxon>
        <taxon>Phakopsora</taxon>
    </lineage>
</organism>
<dbReference type="SUPFAM" id="SSF140586">
    <property type="entry name" value="Dcp2 domain-like"/>
    <property type="match status" value="1"/>
</dbReference>
<comment type="subcellular location">
    <subcellularLocation>
        <location evidence="2">Cytoplasm</location>
    </subcellularLocation>
</comment>
<dbReference type="EMBL" id="CALTRL010005865">
    <property type="protein sequence ID" value="CAH7687388.1"/>
    <property type="molecule type" value="Genomic_DNA"/>
</dbReference>
<dbReference type="Pfam" id="PF05026">
    <property type="entry name" value="DCP2"/>
    <property type="match status" value="1"/>
</dbReference>
<dbReference type="PANTHER" id="PTHR23114:SF17">
    <property type="entry name" value="M7GPPPN-MRNA HYDROLASE"/>
    <property type="match status" value="1"/>
</dbReference>
<accession>A0AAV0BK52</accession>
<keyword evidence="8" id="KW-0464">Manganese</keyword>
<feature type="compositionally biased region" description="Basic residues" evidence="9">
    <location>
        <begin position="220"/>
        <end position="240"/>
    </location>
</feature>
<evidence type="ECO:0000256" key="7">
    <source>
        <dbReference type="ARBA" id="ARBA00022884"/>
    </source>
</evidence>
<dbReference type="InterPro" id="IPR007722">
    <property type="entry name" value="DCP2_BoxA"/>
</dbReference>
<comment type="cofactor">
    <cofactor evidence="1">
        <name>Mn(2+)</name>
        <dbReference type="ChEBI" id="CHEBI:29035"/>
    </cofactor>
</comment>
<evidence type="ECO:0000313" key="11">
    <source>
        <dbReference type="EMBL" id="CAH7687388.1"/>
    </source>
</evidence>
<dbReference type="PROSITE" id="PS51462">
    <property type="entry name" value="NUDIX"/>
    <property type="match status" value="1"/>
</dbReference>
<dbReference type="CDD" id="cd03672">
    <property type="entry name" value="NUDIX_Dcp2p_Nudt20"/>
    <property type="match status" value="1"/>
</dbReference>
<name>A0AAV0BK52_PHAPC</name>
<dbReference type="SMART" id="SM01125">
    <property type="entry name" value="DCP2"/>
    <property type="match status" value="1"/>
</dbReference>
<keyword evidence="5" id="KW-0479">Metal-binding</keyword>
<comment type="caution">
    <text evidence="11">The sequence shown here is derived from an EMBL/GenBank/DDBJ whole genome shotgun (WGS) entry which is preliminary data.</text>
</comment>
<dbReference type="SUPFAM" id="SSF55811">
    <property type="entry name" value="Nudix"/>
    <property type="match status" value="1"/>
</dbReference>
<protein>
    <submittedName>
        <fullName evidence="11">Dcp2, box A domain-domain-containing protein</fullName>
    </submittedName>
</protein>
<dbReference type="GO" id="GO:0030145">
    <property type="term" value="F:manganese ion binding"/>
    <property type="evidence" value="ECO:0007669"/>
    <property type="project" value="InterPro"/>
</dbReference>
<dbReference type="Gene3D" id="3.90.79.10">
    <property type="entry name" value="Nucleoside Triphosphate Pyrophosphohydrolase"/>
    <property type="match status" value="1"/>
</dbReference>
<dbReference type="AlphaFoldDB" id="A0AAV0BK52"/>
<dbReference type="Pfam" id="PF00293">
    <property type="entry name" value="NUDIX"/>
    <property type="match status" value="1"/>
</dbReference>
<dbReference type="GO" id="GO:0000932">
    <property type="term" value="C:P-body"/>
    <property type="evidence" value="ECO:0007669"/>
    <property type="project" value="TreeGrafter"/>
</dbReference>
<evidence type="ECO:0000256" key="2">
    <source>
        <dbReference type="ARBA" id="ARBA00004496"/>
    </source>
</evidence>
<dbReference type="PANTHER" id="PTHR23114">
    <property type="entry name" value="M7GPPPN-MRNA HYDROLASE"/>
    <property type="match status" value="1"/>
</dbReference>
<feature type="region of interest" description="Disordered" evidence="9">
    <location>
        <begin position="436"/>
        <end position="487"/>
    </location>
</feature>
<keyword evidence="6" id="KW-0378">Hydrolase</keyword>
<feature type="region of interest" description="Disordered" evidence="9">
    <location>
        <begin position="1"/>
        <end position="25"/>
    </location>
</feature>
<dbReference type="InterPro" id="IPR000086">
    <property type="entry name" value="NUDIX_hydrolase_dom"/>
</dbReference>
<evidence type="ECO:0000256" key="1">
    <source>
        <dbReference type="ARBA" id="ARBA00001936"/>
    </source>
</evidence>
<sequence>MTDTFVRNQSHKTLNSSYPSMTTTSSASVLGRMPLEDVLEDLASRFILNLPPVELAQIERICFQVEQAHWFYEDFVRPNSQLNLPSYHLKTFTSLFFEKCHFLRAEGAPLAGWDPCTAFDKFMRYKERVPVCGAIMLNEDQTKVLLVRGFKSHSSWSFPRGKINENELPRDCAVREVLEETGFDITPFMSVQPDKDSDWGEQSKMSAIRKGRPINPTPSSHHHNHHHNQHHHHHHQHHHNNNSINHSHNSLRSRRNSTLHCDDGDHFIEITIREQRLRMYIVTGIPDDTVFKTQTRQEIGRIAWFPLTELPTFNQPGGMMINKKVLSRSANSTNFSEGENGRSTVKFYMVVPFVNDMRSWLVENNMLITVGQSLLTPKAQDNQLPFLNTPLHHRSKPYYQLGEGTNNFHYNQLFSNEMDTAVNERTSRLQIFKFDDASPVESTPPPGVQTTSREKLINSFSTKKKKKSPQKKRSSKNKSFTTDNVGRPVDNLIYFSDQQVSKEEEDAAHLDPNASRPWHDVEEGTRALQRFFFDEDSEDVAPEGSQKLEALMGDYSSSSEHPHNQNHDTIDFIKHTEPRPMISTVYQPYKGQNPLTLHRQVERELRQQAEMEYDKAEPLSEADTDVIKGYDIATSCESYPSSTVSFRYVRFVL</sequence>
<proteinExistence type="inferred from homology"/>
<evidence type="ECO:0000256" key="3">
    <source>
        <dbReference type="ARBA" id="ARBA00005279"/>
    </source>
</evidence>
<feature type="domain" description="Nudix hydrolase" evidence="10">
    <location>
        <begin position="127"/>
        <end position="327"/>
    </location>
</feature>
<dbReference type="InterPro" id="IPR036189">
    <property type="entry name" value="DCP2_BoxA_sf"/>
</dbReference>
<dbReference type="InterPro" id="IPR020084">
    <property type="entry name" value="NUDIX_hydrolase_CS"/>
</dbReference>
<evidence type="ECO:0000256" key="8">
    <source>
        <dbReference type="ARBA" id="ARBA00023211"/>
    </source>
</evidence>
<comment type="similarity">
    <text evidence="3">Belongs to the Nudix hydrolase family. DCP2 subfamily.</text>
</comment>
<dbReference type="Proteomes" id="UP001153365">
    <property type="component" value="Unassembled WGS sequence"/>
</dbReference>
<feature type="compositionally biased region" description="Basic residues" evidence="9">
    <location>
        <begin position="462"/>
        <end position="476"/>
    </location>
</feature>
<evidence type="ECO:0000256" key="5">
    <source>
        <dbReference type="ARBA" id="ARBA00022723"/>
    </source>
</evidence>
<dbReference type="InterPro" id="IPR044099">
    <property type="entry name" value="Dcp2_NUDIX"/>
</dbReference>
<feature type="region of interest" description="Disordered" evidence="9">
    <location>
        <begin position="209"/>
        <end position="258"/>
    </location>
</feature>
<dbReference type="InterPro" id="IPR015797">
    <property type="entry name" value="NUDIX_hydrolase-like_dom_sf"/>
</dbReference>
<gene>
    <name evidence="11" type="ORF">PPACK8108_LOCUS22173</name>
</gene>
<dbReference type="GO" id="GO:0000184">
    <property type="term" value="P:nuclear-transcribed mRNA catabolic process, nonsense-mediated decay"/>
    <property type="evidence" value="ECO:0007669"/>
    <property type="project" value="InterPro"/>
</dbReference>
<reference evidence="11" key="1">
    <citation type="submission" date="2022-06" db="EMBL/GenBank/DDBJ databases">
        <authorList>
            <consortium name="SYNGENTA / RWTH Aachen University"/>
        </authorList>
    </citation>
    <scope>NUCLEOTIDE SEQUENCE</scope>
</reference>
<dbReference type="PROSITE" id="PS00893">
    <property type="entry name" value="NUDIX_BOX"/>
    <property type="match status" value="1"/>
</dbReference>
<evidence type="ECO:0000259" key="10">
    <source>
        <dbReference type="PROSITE" id="PS51462"/>
    </source>
</evidence>
<dbReference type="GO" id="GO:0000290">
    <property type="term" value="P:deadenylation-dependent decapping of nuclear-transcribed mRNA"/>
    <property type="evidence" value="ECO:0007669"/>
    <property type="project" value="InterPro"/>
</dbReference>
<evidence type="ECO:0000256" key="4">
    <source>
        <dbReference type="ARBA" id="ARBA00022490"/>
    </source>
</evidence>
<dbReference type="GO" id="GO:0140933">
    <property type="term" value="F:5'-(N(7)-methylguanosine 5'-triphospho)-[mRNA] hydrolase activity"/>
    <property type="evidence" value="ECO:0007669"/>
    <property type="project" value="InterPro"/>
</dbReference>